<dbReference type="Gene3D" id="2.40.50.140">
    <property type="entry name" value="Nucleic acid-binding proteins"/>
    <property type="match status" value="3"/>
</dbReference>
<comment type="caution">
    <text evidence="12">The sequence shown here is derived from an EMBL/GenBank/DDBJ whole genome shotgun (WGS) entry which is preliminary data.</text>
</comment>
<dbReference type="InterPro" id="IPR012340">
    <property type="entry name" value="NA-bd_OB-fold"/>
</dbReference>
<dbReference type="GO" id="GO:0010521">
    <property type="term" value="F:telomerase inhibitor activity"/>
    <property type="evidence" value="ECO:0007669"/>
    <property type="project" value="TreeGrafter"/>
</dbReference>
<dbReference type="RefSeq" id="XP_043041605.1">
    <property type="nucleotide sequence ID" value="XM_043190374.1"/>
</dbReference>
<dbReference type="GO" id="GO:0016233">
    <property type="term" value="P:telomere capping"/>
    <property type="evidence" value="ECO:0007669"/>
    <property type="project" value="TreeGrafter"/>
</dbReference>
<evidence type="ECO:0000256" key="2">
    <source>
        <dbReference type="ARBA" id="ARBA00004574"/>
    </source>
</evidence>
<evidence type="ECO:0000256" key="5">
    <source>
        <dbReference type="ARBA" id="ARBA00022454"/>
    </source>
</evidence>
<dbReference type="InterPro" id="IPR032042">
    <property type="entry name" value="POT1PC"/>
</dbReference>
<comment type="similarity">
    <text evidence="3">Belongs to the telombin family.</text>
</comment>
<keyword evidence="7" id="KW-0238">DNA-binding</keyword>
<keyword evidence="5" id="KW-0158">Chromosome</keyword>
<evidence type="ECO:0000256" key="1">
    <source>
        <dbReference type="ARBA" id="ARBA00004123"/>
    </source>
</evidence>
<name>A0A9P7VWQ0_9AGAR</name>
<dbReference type="InterPro" id="IPR011564">
    <property type="entry name" value="Telomer_end-bd_POT1/Cdc13"/>
</dbReference>
<protein>
    <recommendedName>
        <fullName evidence="4">Protection of telomeres protein 1</fullName>
    </recommendedName>
</protein>
<dbReference type="GeneID" id="66112671"/>
<dbReference type="Pfam" id="PF16686">
    <property type="entry name" value="POT1PC"/>
    <property type="match status" value="1"/>
</dbReference>
<dbReference type="EMBL" id="MU250530">
    <property type="protein sequence ID" value="KAG7448105.1"/>
    <property type="molecule type" value="Genomic_DNA"/>
</dbReference>
<feature type="compositionally biased region" description="Basic and acidic residues" evidence="9">
    <location>
        <begin position="218"/>
        <end position="234"/>
    </location>
</feature>
<evidence type="ECO:0000259" key="10">
    <source>
        <dbReference type="Pfam" id="PF02765"/>
    </source>
</evidence>
<feature type="compositionally biased region" description="Polar residues" evidence="9">
    <location>
        <begin position="844"/>
        <end position="870"/>
    </location>
</feature>
<evidence type="ECO:0000256" key="8">
    <source>
        <dbReference type="ARBA" id="ARBA00023242"/>
    </source>
</evidence>
<dbReference type="GO" id="GO:0098505">
    <property type="term" value="F:G-rich strand telomeric DNA binding"/>
    <property type="evidence" value="ECO:0007669"/>
    <property type="project" value="TreeGrafter"/>
</dbReference>
<reference evidence="12" key="1">
    <citation type="submission" date="2020-11" db="EMBL/GenBank/DDBJ databases">
        <title>Adaptations for nitrogen fixation in a non-lichenized fungal sporocarp promotes dispersal by wood-feeding termites.</title>
        <authorList>
            <consortium name="DOE Joint Genome Institute"/>
            <person name="Koch R.A."/>
            <person name="Yoon G."/>
            <person name="Arayal U."/>
            <person name="Lail K."/>
            <person name="Amirebrahimi M."/>
            <person name="Labutti K."/>
            <person name="Lipzen A."/>
            <person name="Riley R."/>
            <person name="Barry K."/>
            <person name="Henrissat B."/>
            <person name="Grigoriev I.V."/>
            <person name="Herr J.R."/>
            <person name="Aime M.C."/>
        </authorList>
    </citation>
    <scope>NUCLEOTIDE SEQUENCE</scope>
    <source>
        <strain evidence="12">MCA 3950</strain>
    </source>
</reference>
<dbReference type="SUPFAM" id="SSF50249">
    <property type="entry name" value="Nucleic acid-binding proteins"/>
    <property type="match status" value="2"/>
</dbReference>
<keyword evidence="13" id="KW-1185">Reference proteome</keyword>
<comment type="subcellular location">
    <subcellularLocation>
        <location evidence="2">Chromosome</location>
        <location evidence="2">Telomere</location>
    </subcellularLocation>
    <subcellularLocation>
        <location evidence="1">Nucleus</location>
    </subcellularLocation>
</comment>
<evidence type="ECO:0000313" key="12">
    <source>
        <dbReference type="EMBL" id="KAG7448105.1"/>
    </source>
</evidence>
<keyword evidence="8" id="KW-0539">Nucleus</keyword>
<feature type="region of interest" description="Disordered" evidence="9">
    <location>
        <begin position="165"/>
        <end position="297"/>
    </location>
</feature>
<evidence type="ECO:0000256" key="6">
    <source>
        <dbReference type="ARBA" id="ARBA00022895"/>
    </source>
</evidence>
<dbReference type="GO" id="GO:0000783">
    <property type="term" value="C:nuclear telomere cap complex"/>
    <property type="evidence" value="ECO:0007669"/>
    <property type="project" value="TreeGrafter"/>
</dbReference>
<evidence type="ECO:0000256" key="3">
    <source>
        <dbReference type="ARBA" id="ARBA00008442"/>
    </source>
</evidence>
<organism evidence="12 13">
    <name type="scientific">Guyanagaster necrorhizus</name>
    <dbReference type="NCBI Taxonomy" id="856835"/>
    <lineage>
        <taxon>Eukaryota</taxon>
        <taxon>Fungi</taxon>
        <taxon>Dikarya</taxon>
        <taxon>Basidiomycota</taxon>
        <taxon>Agaricomycotina</taxon>
        <taxon>Agaricomycetes</taxon>
        <taxon>Agaricomycetidae</taxon>
        <taxon>Agaricales</taxon>
        <taxon>Marasmiineae</taxon>
        <taxon>Physalacriaceae</taxon>
        <taxon>Guyanagaster</taxon>
    </lineage>
</organism>
<feature type="domain" description="Protection of telomeres protein 1 ssDNA-binding" evidence="11">
    <location>
        <begin position="545"/>
        <end position="670"/>
    </location>
</feature>
<proteinExistence type="inferred from homology"/>
<dbReference type="PANTHER" id="PTHR14513:SF0">
    <property type="entry name" value="PROTECTION OF TELOMERES PROTEIN 1"/>
    <property type="match status" value="1"/>
</dbReference>
<dbReference type="Proteomes" id="UP000812287">
    <property type="component" value="Unassembled WGS sequence"/>
</dbReference>
<dbReference type="GO" id="GO:0032210">
    <property type="term" value="P:regulation of telomere maintenance via telomerase"/>
    <property type="evidence" value="ECO:0007669"/>
    <property type="project" value="TreeGrafter"/>
</dbReference>
<evidence type="ECO:0000256" key="9">
    <source>
        <dbReference type="SAM" id="MobiDB-lite"/>
    </source>
</evidence>
<sequence>MKRSVEECLTPVKRQRNISLFDDTSLQRFATDLQNSPDDSGYISGSIFMIWHNKDKEKMQFKIRASPGSESVAYFEVVLTGECFNTLSAQGLELGARDELTLALEGATVRTDVEKSSISGSLPIRLEYTAGIHMKVVKSYRGAKNNGRVVDTWLWKPAPPSINKNWERFGTPASQADLPSTPKTPKLIDLDTPTLLAGRKRSRASTVSVTTPVPVKKLKLDTAVEPPEKKEPQKLTKKQRKALRAQQHHDRQVSQVDDETRPATHKHNDASRESSSKPESHTNATSTGPAQSDSSKVASLGLTSTVDTNVSPERSPNSEMTAKVLIDGSLAMVAGLRFGDKRYTALKQATKGTRNIIGVVWSLTNPSRTYSGDWSSSFMIVDPSICSPEDGSLMHPQRYRVNCFARTYEQWLPRPEVNDVIILRNVKLKEYMESPSAIGYHDKLQWAVYKPETGKIDHNREGAPLSQGLAEDGAGVQFSPFYDAQPLEIAYCSKLTAWWRAVLEKRREDLGTIHQIGEEMTENENFSAEISKRQHRLICDAGPLVSPNGYFDCTVEVLYGYASEAANQPYDLYVTDYTKNEQLTPVQYKWCPSKALSETVLKIEMWDSAREFGKGMQTGELFSMKNVRMIISKGGYLQAKIQESKISPLNEQDAENNIHLRDFLERRKRWQSGNDTIEYQSKYDLVQEVKSDEFFCCIVELVHATFTHGSFIYVSDYTRLGLLPRLDEPWASGLEHCIIPIKLTEGQVEMAKRFEVGAILSIKNLRLRKSYSGENFQGLLGGNQRLIEKLVDGNPVQMEMKTQLLERKIDIQNNPTIDSDSGKSEPTSKPESVAVETEVRLKTENTTVKETGELTTKSEATGQTKQARQSTETHHELGEDFEGYQKATISEMQACAKCPHRFRLTAKVASYFPKLLQDCVMTRCTRCNKDLLPMYKGCVACDINDQALEYQYRLFLQLGEENGGDNLMVVVTNEGPLLKDLKRVNLRDDHDAYLAFMDLVQPFLGNLGDVQEEREKRRRLIEPSSPILDFMIETWNNVRGDRVYELRAYSLVA</sequence>
<accession>A0A9P7VWQ0</accession>
<dbReference type="InterPro" id="IPR028389">
    <property type="entry name" value="POT1"/>
</dbReference>
<feature type="compositionally biased region" description="Polar residues" evidence="9">
    <location>
        <begin position="281"/>
        <end position="297"/>
    </location>
</feature>
<evidence type="ECO:0000259" key="11">
    <source>
        <dbReference type="Pfam" id="PF16686"/>
    </source>
</evidence>
<dbReference type="PANTHER" id="PTHR14513">
    <property type="entry name" value="PROTECTION OF TELOMERES 1"/>
    <property type="match status" value="1"/>
</dbReference>
<gene>
    <name evidence="12" type="ORF">BT62DRAFT_992980</name>
</gene>
<dbReference type="OrthoDB" id="2186770at2759"/>
<feature type="region of interest" description="Disordered" evidence="9">
    <location>
        <begin position="809"/>
        <end position="875"/>
    </location>
</feature>
<dbReference type="Pfam" id="PF02765">
    <property type="entry name" value="POT1"/>
    <property type="match status" value="1"/>
</dbReference>
<keyword evidence="6" id="KW-0779">Telomere</keyword>
<evidence type="ECO:0000256" key="4">
    <source>
        <dbReference type="ARBA" id="ARBA00015253"/>
    </source>
</evidence>
<feature type="compositionally biased region" description="Basic and acidic residues" evidence="9">
    <location>
        <begin position="247"/>
        <end position="280"/>
    </location>
</feature>
<evidence type="ECO:0000256" key="7">
    <source>
        <dbReference type="ARBA" id="ARBA00023125"/>
    </source>
</evidence>
<feature type="compositionally biased region" description="Polar residues" evidence="9">
    <location>
        <begin position="172"/>
        <end position="183"/>
    </location>
</feature>
<dbReference type="AlphaFoldDB" id="A0A9P7VWQ0"/>
<feature type="domain" description="Telomeric single stranded DNA binding POT1/Cdc13" evidence="10">
    <location>
        <begin position="349"/>
        <end position="458"/>
    </location>
</feature>
<evidence type="ECO:0000313" key="13">
    <source>
        <dbReference type="Proteomes" id="UP000812287"/>
    </source>
</evidence>
<feature type="compositionally biased region" description="Low complexity" evidence="9">
    <location>
        <begin position="204"/>
        <end position="215"/>
    </location>
</feature>